<protein>
    <submittedName>
        <fullName evidence="3">Uncharacterized protein</fullName>
    </submittedName>
</protein>
<organism evidence="3 4">
    <name type="scientific">Tunturiibacter lichenicola</name>
    <dbReference type="NCBI Taxonomy" id="2051959"/>
    <lineage>
        <taxon>Bacteria</taxon>
        <taxon>Pseudomonadati</taxon>
        <taxon>Acidobacteriota</taxon>
        <taxon>Terriglobia</taxon>
        <taxon>Terriglobales</taxon>
        <taxon>Acidobacteriaceae</taxon>
        <taxon>Tunturiibacter</taxon>
    </lineage>
</organism>
<accession>A0A7Y9NRQ2</accession>
<gene>
    <name evidence="3" type="ORF">HDF12_004089</name>
</gene>
<feature type="transmembrane region" description="Helical" evidence="2">
    <location>
        <begin position="100"/>
        <end position="118"/>
    </location>
</feature>
<reference evidence="3 4" key="1">
    <citation type="submission" date="2020-07" db="EMBL/GenBank/DDBJ databases">
        <title>Genomic Encyclopedia of Type Strains, Phase IV (KMG-V): Genome sequencing to study the core and pangenomes of soil and plant-associated prokaryotes.</title>
        <authorList>
            <person name="Whitman W."/>
        </authorList>
    </citation>
    <scope>NUCLEOTIDE SEQUENCE [LARGE SCALE GENOMIC DNA]</scope>
    <source>
        <strain evidence="3 4">M8UP30</strain>
    </source>
</reference>
<dbReference type="EMBL" id="JACCCV010000002">
    <property type="protein sequence ID" value="NYF53690.1"/>
    <property type="molecule type" value="Genomic_DNA"/>
</dbReference>
<proteinExistence type="predicted"/>
<evidence type="ECO:0000313" key="4">
    <source>
        <dbReference type="Proteomes" id="UP000534186"/>
    </source>
</evidence>
<dbReference type="AlphaFoldDB" id="A0A7Y9NRQ2"/>
<feature type="region of interest" description="Disordered" evidence="1">
    <location>
        <begin position="29"/>
        <end position="61"/>
    </location>
</feature>
<keyword evidence="2" id="KW-0812">Transmembrane</keyword>
<feature type="compositionally biased region" description="Low complexity" evidence="1">
    <location>
        <begin position="35"/>
        <end position="46"/>
    </location>
</feature>
<name>A0A7Y9NRQ2_9BACT</name>
<evidence type="ECO:0000256" key="1">
    <source>
        <dbReference type="SAM" id="MobiDB-lite"/>
    </source>
</evidence>
<evidence type="ECO:0000256" key="2">
    <source>
        <dbReference type="SAM" id="Phobius"/>
    </source>
</evidence>
<keyword evidence="2" id="KW-0472">Membrane</keyword>
<comment type="caution">
    <text evidence="3">The sequence shown here is derived from an EMBL/GenBank/DDBJ whole genome shotgun (WGS) entry which is preliminary data.</text>
</comment>
<evidence type="ECO:0000313" key="3">
    <source>
        <dbReference type="EMBL" id="NYF53690.1"/>
    </source>
</evidence>
<keyword evidence="2" id="KW-1133">Transmembrane helix</keyword>
<dbReference type="Proteomes" id="UP000534186">
    <property type="component" value="Unassembled WGS sequence"/>
</dbReference>
<sequence length="168" mass="17779">MDSVRFGRALGIGARLAAKTLVTAVDAATAPNPSAGKTTGAKVAGGSEDRSKAESSGARLGEKAARTTAQVVQTGQGLKRGGKRFGEAIWGPFVKASNQLWLEFTGVFFGIFAVFAVSNAWKMRGEWHEAAGNHDAHMHLLLAVAMAVVFGYFCFSSFVKASRRGKRS</sequence>
<feature type="transmembrane region" description="Helical" evidence="2">
    <location>
        <begin position="138"/>
        <end position="159"/>
    </location>
</feature>